<keyword evidence="2" id="KW-0808">Transferase</keyword>
<dbReference type="Proteomes" id="UP000229681">
    <property type="component" value="Unassembled WGS sequence"/>
</dbReference>
<dbReference type="Pfam" id="PF00814">
    <property type="entry name" value="TsaD"/>
    <property type="match status" value="1"/>
</dbReference>
<name>A0A2M8PBK7_9CHLR</name>
<dbReference type="InterPro" id="IPR022496">
    <property type="entry name" value="T6A_TsaB"/>
</dbReference>
<dbReference type="PANTHER" id="PTHR11735:SF11">
    <property type="entry name" value="TRNA THREONYLCARBAMOYLADENOSINE BIOSYNTHESIS PROTEIN TSAB"/>
    <property type="match status" value="1"/>
</dbReference>
<dbReference type="GO" id="GO:0002949">
    <property type="term" value="P:tRNA threonylcarbamoyladenosine modification"/>
    <property type="evidence" value="ECO:0007669"/>
    <property type="project" value="InterPro"/>
</dbReference>
<dbReference type="NCBIfam" id="TIGR03725">
    <property type="entry name" value="T6A_YeaZ"/>
    <property type="match status" value="1"/>
</dbReference>
<comment type="caution">
    <text evidence="2">The sequence shown here is derived from an EMBL/GenBank/DDBJ whole genome shotgun (WGS) entry which is preliminary data.</text>
</comment>
<evidence type="ECO:0000259" key="1">
    <source>
        <dbReference type="Pfam" id="PF00814"/>
    </source>
</evidence>
<dbReference type="InterPro" id="IPR000905">
    <property type="entry name" value="Gcp-like_dom"/>
</dbReference>
<sequence>IQRLLQQARLRASDLTHLAVAQGPGSFNGLRVGFSAAQSLALALNLPLLAIPTLDIVAAAQPPLTAQLIAFAQAGRGRLCGAAYRWLPEQGWQAASETRIEAPLALFSLFSAPHVPVRLAGEIDSQVRAAVHTLNSAQGYQLQLATPAWALRRAAFLAELAWARFRSGERGDPLRAMPFYLHQPNMPHP</sequence>
<organism evidence="2 3">
    <name type="scientific">Candidatus Thermofonsia Clade 1 bacterium</name>
    <dbReference type="NCBI Taxonomy" id="2364210"/>
    <lineage>
        <taxon>Bacteria</taxon>
        <taxon>Bacillati</taxon>
        <taxon>Chloroflexota</taxon>
        <taxon>Candidatus Thermofontia</taxon>
        <taxon>Candidatus Thermofonsia Clade 1</taxon>
    </lineage>
</organism>
<dbReference type="GO" id="GO:0005829">
    <property type="term" value="C:cytosol"/>
    <property type="evidence" value="ECO:0007669"/>
    <property type="project" value="TreeGrafter"/>
</dbReference>
<dbReference type="GO" id="GO:0016740">
    <property type="term" value="F:transferase activity"/>
    <property type="evidence" value="ECO:0007669"/>
    <property type="project" value="UniProtKB-KW"/>
</dbReference>
<dbReference type="SUPFAM" id="SSF53067">
    <property type="entry name" value="Actin-like ATPase domain"/>
    <property type="match status" value="1"/>
</dbReference>
<evidence type="ECO:0000313" key="3">
    <source>
        <dbReference type="Proteomes" id="UP000229681"/>
    </source>
</evidence>
<dbReference type="PANTHER" id="PTHR11735">
    <property type="entry name" value="TRNA N6-ADENOSINE THREONYLCARBAMOYLTRANSFERASE"/>
    <property type="match status" value="1"/>
</dbReference>
<proteinExistence type="predicted"/>
<dbReference type="AlphaFoldDB" id="A0A2M8PBK7"/>
<gene>
    <name evidence="2" type="primary">tsaB</name>
    <name evidence="2" type="ORF">CUN49_13160</name>
</gene>
<feature type="domain" description="Gcp-like" evidence="1">
    <location>
        <begin position="1"/>
        <end position="98"/>
    </location>
</feature>
<evidence type="ECO:0000313" key="2">
    <source>
        <dbReference type="EMBL" id="PJF34925.1"/>
    </source>
</evidence>
<protein>
    <submittedName>
        <fullName evidence="2">tRNA (Adenosine(37)-N6)-threonylcarbamoyltransferase complex dimerization subunit type 1 TsaB</fullName>
    </submittedName>
</protein>
<dbReference type="InterPro" id="IPR043129">
    <property type="entry name" value="ATPase_NBD"/>
</dbReference>
<reference evidence="2 3" key="1">
    <citation type="submission" date="2017-11" db="EMBL/GenBank/DDBJ databases">
        <title>Evolution of Phototrophy in the Chloroflexi Phylum Driven by Horizontal Gene Transfer.</title>
        <authorList>
            <person name="Ward L.M."/>
            <person name="Hemp J."/>
            <person name="Shih P.M."/>
            <person name="Mcglynn S.E."/>
            <person name="Fischer W."/>
        </authorList>
    </citation>
    <scope>NUCLEOTIDE SEQUENCE [LARGE SCALE GENOMIC DNA]</scope>
    <source>
        <strain evidence="2">JP3_13</strain>
    </source>
</reference>
<accession>A0A2M8PBK7</accession>
<feature type="non-terminal residue" evidence="2">
    <location>
        <position position="1"/>
    </location>
</feature>
<dbReference type="Gene3D" id="3.30.420.40">
    <property type="match status" value="2"/>
</dbReference>
<dbReference type="EMBL" id="PGTM01000241">
    <property type="protein sequence ID" value="PJF34925.1"/>
    <property type="molecule type" value="Genomic_DNA"/>
</dbReference>